<gene>
    <name evidence="5" type="primary">YEH2</name>
    <name evidence="5" type="ORF">CAAN4_H05754</name>
</gene>
<dbReference type="InterPro" id="IPR029058">
    <property type="entry name" value="AB_hydrolase_fold"/>
</dbReference>
<proteinExistence type="predicted"/>
<dbReference type="Proteomes" id="UP001497600">
    <property type="component" value="Chromosome H"/>
</dbReference>
<keyword evidence="1" id="KW-0175">Coiled coil</keyword>
<keyword evidence="6" id="KW-1185">Reference proteome</keyword>
<keyword evidence="3" id="KW-0472">Membrane</keyword>
<dbReference type="PANTHER" id="PTHR11005">
    <property type="entry name" value="LYSOSOMAL ACID LIPASE-RELATED"/>
    <property type="match status" value="1"/>
</dbReference>
<dbReference type="Pfam" id="PF04083">
    <property type="entry name" value="Abhydro_lipase"/>
    <property type="match status" value="1"/>
</dbReference>
<dbReference type="SUPFAM" id="SSF53474">
    <property type="entry name" value="alpha/beta-Hydrolases"/>
    <property type="match status" value="1"/>
</dbReference>
<evidence type="ECO:0000313" key="6">
    <source>
        <dbReference type="Proteomes" id="UP001497600"/>
    </source>
</evidence>
<evidence type="ECO:0000313" key="5">
    <source>
        <dbReference type="EMBL" id="CAK7920720.1"/>
    </source>
</evidence>
<feature type="domain" description="Partial AB-hydrolase lipase" evidence="4">
    <location>
        <begin position="87"/>
        <end position="146"/>
    </location>
</feature>
<keyword evidence="3" id="KW-0812">Transmembrane</keyword>
<dbReference type="Gene3D" id="3.40.50.1820">
    <property type="entry name" value="alpha/beta hydrolase"/>
    <property type="match status" value="1"/>
</dbReference>
<evidence type="ECO:0000256" key="3">
    <source>
        <dbReference type="SAM" id="Phobius"/>
    </source>
</evidence>
<sequence>MSYENLTPPEKKPQRGTFTKYWIIFLSAICSNIFVVFLSIGALFYHLYQKIAGIETNKVKDNSTPNFTPRQPYKNIKKMKATDDLRYYALQLELDLQEYKVTTEDGFILTLHRLINPKDTDIERQHKHPILLQHGLLSCSGAYLTSGYNSIAYYLVESGYDVWMGNNRSWFETKHAFLEGNLMHNEQYWDWDVRELAYYDLPCLIENVLSHKPNHSQLTLTGHSQGCTQSFLMLKNGNLGEIHKKINLMVCLAPAIFPGSLFHYRSFIKFMHSLGPTSFKIVFGTCSFLPNLTSIRHLLFSTRIFGSMSYMMFKYLFGWNGSKWGNDHRLWHRHFIFNVSYVSTKLMNWWLSDWVEEGFSNQLQPKAAYLNGDHCAFTPVNSAADAASARLSFIEAENEAREQEIEVKEKDDSKTYFPYKQPWFGVDERSTTVPMLIFTGQLDFLVDGDRLSTHMRHYERQAYSESSNLTIVELDDHSHLDVVWAEDVIGRIGYVMTDKLAALYGENAPEKVKVEGDANVENENEKEEEKNSPTP</sequence>
<feature type="coiled-coil region" evidence="1">
    <location>
        <begin position="384"/>
        <end position="413"/>
    </location>
</feature>
<evidence type="ECO:0000256" key="1">
    <source>
        <dbReference type="SAM" id="Coils"/>
    </source>
</evidence>
<name>A0ABP0EJQ3_9ASCO</name>
<keyword evidence="3" id="KW-1133">Transmembrane helix</keyword>
<reference evidence="5 6" key="1">
    <citation type="submission" date="2024-01" db="EMBL/GenBank/DDBJ databases">
        <authorList>
            <consortium name="Genoscope - CEA"/>
            <person name="William W."/>
        </authorList>
    </citation>
    <scope>NUCLEOTIDE SEQUENCE [LARGE SCALE GENOMIC DNA]</scope>
    <source>
        <strain evidence="5 6">29B2s-10</strain>
    </source>
</reference>
<accession>A0ABP0EJQ3</accession>
<feature type="region of interest" description="Disordered" evidence="2">
    <location>
        <begin position="506"/>
        <end position="535"/>
    </location>
</feature>
<evidence type="ECO:0000256" key="2">
    <source>
        <dbReference type="SAM" id="MobiDB-lite"/>
    </source>
</evidence>
<dbReference type="EMBL" id="OZ004260">
    <property type="protein sequence ID" value="CAK7920720.1"/>
    <property type="molecule type" value="Genomic_DNA"/>
</dbReference>
<protein>
    <submittedName>
        <fullName evidence="5">Sterol esterase 2</fullName>
    </submittedName>
</protein>
<organism evidence="5 6">
    <name type="scientific">[Candida] anglica</name>
    <dbReference type="NCBI Taxonomy" id="148631"/>
    <lineage>
        <taxon>Eukaryota</taxon>
        <taxon>Fungi</taxon>
        <taxon>Dikarya</taxon>
        <taxon>Ascomycota</taxon>
        <taxon>Saccharomycotina</taxon>
        <taxon>Pichiomycetes</taxon>
        <taxon>Debaryomycetaceae</taxon>
        <taxon>Kurtzmaniella</taxon>
    </lineage>
</organism>
<dbReference type="InterPro" id="IPR006693">
    <property type="entry name" value="AB_hydrolase_lipase"/>
</dbReference>
<feature type="transmembrane region" description="Helical" evidence="3">
    <location>
        <begin position="21"/>
        <end position="48"/>
    </location>
</feature>
<evidence type="ECO:0000259" key="4">
    <source>
        <dbReference type="Pfam" id="PF04083"/>
    </source>
</evidence>